<dbReference type="AlphaFoldDB" id="A0A1H4AT72"/>
<dbReference type="EMBL" id="FNRD01000004">
    <property type="protein sequence ID" value="SEA39099.1"/>
    <property type="molecule type" value="Genomic_DNA"/>
</dbReference>
<gene>
    <name evidence="4" type="ORF">SAMN05443667_10438</name>
</gene>
<name>A0A1H4AT72_9FLAO</name>
<feature type="coiled-coil region" evidence="1">
    <location>
        <begin position="207"/>
        <end position="234"/>
    </location>
</feature>
<sequence length="239" mass="27597">MNTYYLHDGTTDSGPFNFVELKEKKITKTTSVWCEGMEDWKDAGDVEELSKILFSTPPPIKSFVAPSAHSITKSLNEPRSFASANKTVLFIGVGTLVLIIGTLIFNTILESRTLKLEERNNQTEYNNKQYKIQEQEIEDQKSFIAEREKIESERVGKERKLAINSRLSDIKNLLAVTHSNLNNSKNELNDARDFQFLRTNSEREDEISSIANNIVFWRNEIEKLEKEMSMLYLELEKIH</sequence>
<keyword evidence="1" id="KW-0175">Coiled coil</keyword>
<evidence type="ECO:0000259" key="3">
    <source>
        <dbReference type="Pfam" id="PF14237"/>
    </source>
</evidence>
<evidence type="ECO:0000256" key="2">
    <source>
        <dbReference type="SAM" id="Phobius"/>
    </source>
</evidence>
<feature type="domain" description="GYF" evidence="3">
    <location>
        <begin position="4"/>
        <end position="49"/>
    </location>
</feature>
<proteinExistence type="predicted"/>
<dbReference type="Pfam" id="PF14237">
    <property type="entry name" value="GYF_2"/>
    <property type="match status" value="1"/>
</dbReference>
<reference evidence="5" key="1">
    <citation type="submission" date="2016-10" db="EMBL/GenBank/DDBJ databases">
        <authorList>
            <person name="Varghese N."/>
            <person name="Submissions S."/>
        </authorList>
    </citation>
    <scope>NUCLEOTIDE SEQUENCE [LARGE SCALE GENOMIC DNA]</scope>
    <source>
        <strain evidence="5">DSM 22376</strain>
    </source>
</reference>
<protein>
    <recommendedName>
        <fullName evidence="3">GYF domain-containing protein</fullName>
    </recommendedName>
</protein>
<feature type="transmembrane region" description="Helical" evidence="2">
    <location>
        <begin position="88"/>
        <end position="109"/>
    </location>
</feature>
<dbReference type="Proteomes" id="UP000198951">
    <property type="component" value="Unassembled WGS sequence"/>
</dbReference>
<accession>A0A1H4AT72</accession>
<evidence type="ECO:0000256" key="1">
    <source>
        <dbReference type="SAM" id="Coils"/>
    </source>
</evidence>
<keyword evidence="2" id="KW-0812">Transmembrane</keyword>
<keyword evidence="5" id="KW-1185">Reference proteome</keyword>
<organism evidence="4 5">
    <name type="scientific">Flavobacterium gillisiae</name>
    <dbReference type="NCBI Taxonomy" id="150146"/>
    <lineage>
        <taxon>Bacteria</taxon>
        <taxon>Pseudomonadati</taxon>
        <taxon>Bacteroidota</taxon>
        <taxon>Flavobacteriia</taxon>
        <taxon>Flavobacteriales</taxon>
        <taxon>Flavobacteriaceae</taxon>
        <taxon>Flavobacterium</taxon>
    </lineage>
</organism>
<dbReference type="OrthoDB" id="9764015at2"/>
<evidence type="ECO:0000313" key="5">
    <source>
        <dbReference type="Proteomes" id="UP000198951"/>
    </source>
</evidence>
<dbReference type="InterPro" id="IPR025640">
    <property type="entry name" value="GYF_2"/>
</dbReference>
<evidence type="ECO:0000313" key="4">
    <source>
        <dbReference type="EMBL" id="SEA39099.1"/>
    </source>
</evidence>
<dbReference type="RefSeq" id="WP_091086860.1">
    <property type="nucleotide sequence ID" value="NZ_FNRD01000004.1"/>
</dbReference>
<keyword evidence="2" id="KW-0472">Membrane</keyword>
<keyword evidence="2" id="KW-1133">Transmembrane helix</keyword>